<gene>
    <name evidence="5" type="ORF">S12H4_15431</name>
</gene>
<dbReference type="Pfam" id="PF06733">
    <property type="entry name" value="DEAD_2"/>
    <property type="match status" value="1"/>
</dbReference>
<feature type="domain" description="Helicase ATP-binding" evidence="4">
    <location>
        <begin position="71"/>
        <end position="348"/>
    </location>
</feature>
<dbReference type="GO" id="GO:0003678">
    <property type="term" value="F:DNA helicase activity"/>
    <property type="evidence" value="ECO:0007669"/>
    <property type="project" value="InterPro"/>
</dbReference>
<keyword evidence="2" id="KW-0378">Hydrolase</keyword>
<feature type="non-terminal residue" evidence="5">
    <location>
        <position position="1"/>
    </location>
</feature>
<feature type="non-terminal residue" evidence="5">
    <location>
        <position position="403"/>
    </location>
</feature>
<dbReference type="EMBL" id="BARW01007409">
    <property type="protein sequence ID" value="GAI87282.1"/>
    <property type="molecule type" value="Genomic_DNA"/>
</dbReference>
<dbReference type="InterPro" id="IPR045028">
    <property type="entry name" value="DinG/Rad3-like"/>
</dbReference>
<dbReference type="GO" id="GO:0016787">
    <property type="term" value="F:hydrolase activity"/>
    <property type="evidence" value="ECO:0007669"/>
    <property type="project" value="UniProtKB-KW"/>
</dbReference>
<proteinExistence type="predicted"/>
<dbReference type="InterPro" id="IPR027417">
    <property type="entry name" value="P-loop_NTPase"/>
</dbReference>
<dbReference type="SUPFAM" id="SSF52540">
    <property type="entry name" value="P-loop containing nucleoside triphosphate hydrolases"/>
    <property type="match status" value="1"/>
</dbReference>
<keyword evidence="3" id="KW-0067">ATP-binding</keyword>
<evidence type="ECO:0000313" key="5">
    <source>
        <dbReference type="EMBL" id="GAI87282.1"/>
    </source>
</evidence>
<dbReference type="AlphaFoldDB" id="X1S2K3"/>
<evidence type="ECO:0000256" key="3">
    <source>
        <dbReference type="ARBA" id="ARBA00022840"/>
    </source>
</evidence>
<name>X1S2K3_9ZZZZ</name>
<dbReference type="InterPro" id="IPR010614">
    <property type="entry name" value="RAD3-like_helicase_DEAD"/>
</dbReference>
<dbReference type="GO" id="GO:0003677">
    <property type="term" value="F:DNA binding"/>
    <property type="evidence" value="ECO:0007669"/>
    <property type="project" value="InterPro"/>
</dbReference>
<dbReference type="PROSITE" id="PS51193">
    <property type="entry name" value="HELICASE_ATP_BIND_2"/>
    <property type="match status" value="1"/>
</dbReference>
<dbReference type="PANTHER" id="PTHR11472">
    <property type="entry name" value="DNA REPAIR DEAD HELICASE RAD3/XP-D SUBFAMILY MEMBER"/>
    <property type="match status" value="1"/>
</dbReference>
<organism evidence="5">
    <name type="scientific">marine sediment metagenome</name>
    <dbReference type="NCBI Taxonomy" id="412755"/>
    <lineage>
        <taxon>unclassified sequences</taxon>
        <taxon>metagenomes</taxon>
        <taxon>ecological metagenomes</taxon>
    </lineage>
</organism>
<evidence type="ECO:0000256" key="2">
    <source>
        <dbReference type="ARBA" id="ARBA00022801"/>
    </source>
</evidence>
<protein>
    <recommendedName>
        <fullName evidence="4">Helicase ATP-binding domain-containing protein</fullName>
    </recommendedName>
</protein>
<dbReference type="GO" id="GO:0005524">
    <property type="term" value="F:ATP binding"/>
    <property type="evidence" value="ECO:0007669"/>
    <property type="project" value="UniProtKB-KW"/>
</dbReference>
<reference evidence="5" key="1">
    <citation type="journal article" date="2014" name="Front. Microbiol.">
        <title>High frequency of phylogenetically diverse reductive dehalogenase-homologous genes in deep subseafloor sedimentary metagenomes.</title>
        <authorList>
            <person name="Kawai M."/>
            <person name="Futagami T."/>
            <person name="Toyoda A."/>
            <person name="Takaki Y."/>
            <person name="Nishi S."/>
            <person name="Hori S."/>
            <person name="Arai W."/>
            <person name="Tsubouchi T."/>
            <person name="Morono Y."/>
            <person name="Uchiyama I."/>
            <person name="Ito T."/>
            <person name="Fujiyama A."/>
            <person name="Inagaki F."/>
            <person name="Takami H."/>
        </authorList>
    </citation>
    <scope>NUCLEOTIDE SEQUENCE</scope>
    <source>
        <strain evidence="5">Expedition CK06-06</strain>
    </source>
</reference>
<comment type="caution">
    <text evidence="5">The sequence shown here is derived from an EMBL/GenBank/DDBJ whole genome shotgun (WGS) entry which is preliminary data.</text>
</comment>
<accession>X1S2K3</accession>
<evidence type="ECO:0000259" key="4">
    <source>
        <dbReference type="PROSITE" id="PS51193"/>
    </source>
</evidence>
<dbReference type="PANTHER" id="PTHR11472:SF34">
    <property type="entry name" value="REGULATOR OF TELOMERE ELONGATION HELICASE 1"/>
    <property type="match status" value="1"/>
</dbReference>
<evidence type="ECO:0000256" key="1">
    <source>
        <dbReference type="ARBA" id="ARBA00022741"/>
    </source>
</evidence>
<dbReference type="InterPro" id="IPR014013">
    <property type="entry name" value="Helic_SF1/SF2_ATP-bd_DinG/Rad3"/>
</dbReference>
<dbReference type="Gene3D" id="3.40.50.300">
    <property type="entry name" value="P-loop containing nucleotide triphosphate hydrolases"/>
    <property type="match status" value="1"/>
</dbReference>
<keyword evidence="1" id="KW-0547">Nucleotide-binding</keyword>
<sequence>GIVEKIKGGTASLFKIALNNALSDKGRRDMANLRDFFEIPYNVLELDSTKKTTPLPPTEKSVEEILTNDETFIKAVSKYEKRVEQIELSKMVMRSFLYNEILVSEAGTGTGKTFAYLIPSMLWSNFSNERILISTYTKNLEDQLFHKDIINISAGLSVKFKAVLIKGRKNYLCVKRWDDMFSVNFTSLNKDEKKSLPNLVIWQELTKTGDISENSSFWLHDNLSLWSKLSCDAMDCEMNKCPYFHECYLTRIRREAQEANIVVINHSLLFSDLNAEQKILGEYNRLIIDEAHNLEKAATDFLGTTVTSWQIKNVLDRLYKREKGLFVRMRNIITVIGKKIKNIPLDDLTKCIVSVDKAKTLLMEISQRIADEVEKSEYSGKLRLKEGDSLVEEIKPLNEALYS</sequence>